<accession>A0AAW0V0W9</accession>
<sequence>MPKVRHFAAMEDSYTEDLKHTHVKRKAVKEESTEELPSKVPRNKLRVCDNTLDELPYHGRFMKIDEIFDYLKGSKYVLESIPPGEKNNVFFVVEDSKNALRREKNLPVVYDDGCEVLSNKGNNGTAFVQYIEGKFKFLRIKKKIFYVGTYEQNKTTWKPLKPQPDPESIVRVCRYYSILRGNIKRRVTSVSGKDFKDRALFEYLCMDSGNNTSEFTYKSVEPKSQNKAQKNKPLISEELTEQENSDSEEDVEQETPRNLKEIPNTKKKVQRNMLSKVHDEDLVMLAMLEENPFVQAVISRKDKSPCVILYNDKQFSEMKRNLQFGSVLGIDCTYMFDDCFVTMTVYQNSRALHKETDEPLLYLGPVFLHSDQDFLTYVFFFSHIMGKLEDTELNFEVKLGEDVELSLFKALKHSFPASVQMVNTHHLKDLVSEHLSTINMKLKTHSAIVDKIFGSKGIISSPSSPVFQKRMMELQGYVKEYPTLRTYFDKLQLFLYPYICEPLQRGISQQLWLNDNDEVLDKLLHAFLKDKPSKMSDIVEKICTVTRLQMVKLEDVW</sequence>
<feature type="compositionally biased region" description="Basic and acidic residues" evidence="1">
    <location>
        <begin position="254"/>
        <end position="264"/>
    </location>
</feature>
<proteinExistence type="predicted"/>
<feature type="region of interest" description="Disordered" evidence="1">
    <location>
        <begin position="216"/>
        <end position="266"/>
    </location>
</feature>
<feature type="compositionally biased region" description="Acidic residues" evidence="1">
    <location>
        <begin position="238"/>
        <end position="253"/>
    </location>
</feature>
<evidence type="ECO:0000313" key="3">
    <source>
        <dbReference type="Proteomes" id="UP001487740"/>
    </source>
</evidence>
<feature type="compositionally biased region" description="Polar residues" evidence="1">
    <location>
        <begin position="216"/>
        <end position="228"/>
    </location>
</feature>
<dbReference type="AlphaFoldDB" id="A0AAW0V0W9"/>
<organism evidence="2 3">
    <name type="scientific">Scylla paramamosain</name>
    <name type="common">Mud crab</name>
    <dbReference type="NCBI Taxonomy" id="85552"/>
    <lineage>
        <taxon>Eukaryota</taxon>
        <taxon>Metazoa</taxon>
        <taxon>Ecdysozoa</taxon>
        <taxon>Arthropoda</taxon>
        <taxon>Crustacea</taxon>
        <taxon>Multicrustacea</taxon>
        <taxon>Malacostraca</taxon>
        <taxon>Eumalacostraca</taxon>
        <taxon>Eucarida</taxon>
        <taxon>Decapoda</taxon>
        <taxon>Pleocyemata</taxon>
        <taxon>Brachyura</taxon>
        <taxon>Eubrachyura</taxon>
        <taxon>Portunoidea</taxon>
        <taxon>Portunidae</taxon>
        <taxon>Portuninae</taxon>
        <taxon>Scylla</taxon>
    </lineage>
</organism>
<evidence type="ECO:0000313" key="2">
    <source>
        <dbReference type="EMBL" id="KAK8405988.1"/>
    </source>
</evidence>
<evidence type="ECO:0000256" key="1">
    <source>
        <dbReference type="SAM" id="MobiDB-lite"/>
    </source>
</evidence>
<gene>
    <name evidence="2" type="ORF">O3P69_007005</name>
</gene>
<name>A0AAW0V0W9_SCYPA</name>
<dbReference type="EMBL" id="JARAKH010000002">
    <property type="protein sequence ID" value="KAK8405986.1"/>
    <property type="molecule type" value="Genomic_DNA"/>
</dbReference>
<dbReference type="EMBL" id="JARAKH010000002">
    <property type="protein sequence ID" value="KAK8405988.1"/>
    <property type="molecule type" value="Genomic_DNA"/>
</dbReference>
<keyword evidence="3" id="KW-1185">Reference proteome</keyword>
<dbReference type="EMBL" id="JARAKH010000002">
    <property type="protein sequence ID" value="KAK8405987.1"/>
    <property type="molecule type" value="Genomic_DNA"/>
</dbReference>
<dbReference type="Proteomes" id="UP001487740">
    <property type="component" value="Unassembled WGS sequence"/>
</dbReference>
<reference evidence="2 3" key="1">
    <citation type="submission" date="2023-03" db="EMBL/GenBank/DDBJ databases">
        <title>High-quality genome of Scylla paramamosain provides insights in environmental adaptation.</title>
        <authorList>
            <person name="Zhang L."/>
        </authorList>
    </citation>
    <scope>NUCLEOTIDE SEQUENCE [LARGE SCALE GENOMIC DNA]</scope>
    <source>
        <strain evidence="2">LZ_2023a</strain>
        <tissue evidence="2">Muscle</tissue>
    </source>
</reference>
<comment type="caution">
    <text evidence="2">The sequence shown here is derived from an EMBL/GenBank/DDBJ whole genome shotgun (WGS) entry which is preliminary data.</text>
</comment>
<protein>
    <submittedName>
        <fullName evidence="2">Uncharacterized protein</fullName>
    </submittedName>
</protein>